<organism evidence="1 2">
    <name type="scientific">Aegilops tauschii subsp. strangulata</name>
    <name type="common">Goatgrass</name>
    <dbReference type="NCBI Taxonomy" id="200361"/>
    <lineage>
        <taxon>Eukaryota</taxon>
        <taxon>Viridiplantae</taxon>
        <taxon>Streptophyta</taxon>
        <taxon>Embryophyta</taxon>
        <taxon>Tracheophyta</taxon>
        <taxon>Spermatophyta</taxon>
        <taxon>Magnoliopsida</taxon>
        <taxon>Liliopsida</taxon>
        <taxon>Poales</taxon>
        <taxon>Poaceae</taxon>
        <taxon>BOP clade</taxon>
        <taxon>Pooideae</taxon>
        <taxon>Triticodae</taxon>
        <taxon>Triticeae</taxon>
        <taxon>Triticinae</taxon>
        <taxon>Aegilops</taxon>
    </lineage>
</organism>
<reference evidence="1" key="4">
    <citation type="submission" date="2019-03" db="UniProtKB">
        <authorList>
            <consortium name="EnsemblPlants"/>
        </authorList>
    </citation>
    <scope>IDENTIFICATION</scope>
</reference>
<reference evidence="1" key="3">
    <citation type="journal article" date="2017" name="Nature">
        <title>Genome sequence of the progenitor of the wheat D genome Aegilops tauschii.</title>
        <authorList>
            <person name="Luo M.C."/>
            <person name="Gu Y.Q."/>
            <person name="Puiu D."/>
            <person name="Wang H."/>
            <person name="Twardziok S.O."/>
            <person name="Deal K.R."/>
            <person name="Huo N."/>
            <person name="Zhu T."/>
            <person name="Wang L."/>
            <person name="Wang Y."/>
            <person name="McGuire P.E."/>
            <person name="Liu S."/>
            <person name="Long H."/>
            <person name="Ramasamy R.K."/>
            <person name="Rodriguez J.C."/>
            <person name="Van S.L."/>
            <person name="Yuan L."/>
            <person name="Wang Z."/>
            <person name="Xia Z."/>
            <person name="Xiao L."/>
            <person name="Anderson O.D."/>
            <person name="Ouyang S."/>
            <person name="Liang Y."/>
            <person name="Zimin A.V."/>
            <person name="Pertea G."/>
            <person name="Qi P."/>
            <person name="Bennetzen J.L."/>
            <person name="Dai X."/>
            <person name="Dawson M.W."/>
            <person name="Muller H.G."/>
            <person name="Kugler K."/>
            <person name="Rivarola-Duarte L."/>
            <person name="Spannagl M."/>
            <person name="Mayer K.F.X."/>
            <person name="Lu F.H."/>
            <person name="Bevan M.W."/>
            <person name="Leroy P."/>
            <person name="Li P."/>
            <person name="You F.M."/>
            <person name="Sun Q."/>
            <person name="Liu Z."/>
            <person name="Lyons E."/>
            <person name="Wicker T."/>
            <person name="Salzberg S.L."/>
            <person name="Devos K.M."/>
            <person name="Dvorak J."/>
        </authorList>
    </citation>
    <scope>NUCLEOTIDE SEQUENCE [LARGE SCALE GENOMIC DNA]</scope>
    <source>
        <strain evidence="1">cv. AL8/78</strain>
    </source>
</reference>
<reference evidence="2" key="1">
    <citation type="journal article" date="2014" name="Science">
        <title>Ancient hybridizations among the ancestral genomes of bread wheat.</title>
        <authorList>
            <consortium name="International Wheat Genome Sequencing Consortium,"/>
            <person name="Marcussen T."/>
            <person name="Sandve S.R."/>
            <person name="Heier L."/>
            <person name="Spannagl M."/>
            <person name="Pfeifer M."/>
            <person name="Jakobsen K.S."/>
            <person name="Wulff B.B."/>
            <person name="Steuernagel B."/>
            <person name="Mayer K.F."/>
            <person name="Olsen O.A."/>
        </authorList>
    </citation>
    <scope>NUCLEOTIDE SEQUENCE [LARGE SCALE GENOMIC DNA]</scope>
    <source>
        <strain evidence="2">cv. AL8/78</strain>
    </source>
</reference>
<evidence type="ECO:0000313" key="2">
    <source>
        <dbReference type="Proteomes" id="UP000015105"/>
    </source>
</evidence>
<proteinExistence type="predicted"/>
<sequence length="145" mass="16362">YPVFNKKGSGVWSWIIDKLGLTKEDASKKDDTSNIQDFDADSVVFPWHLLKISEDDLLVADRSFETSWILSMSTGEKKNIVRGRAEAMELCQQMIDERHALLKDIHINGSSGDKGHSNLLEKIPCNELVSSISRFRKCIVFCDTG</sequence>
<name>A0A453S004_AEGTS</name>
<dbReference type="AlphaFoldDB" id="A0A453S004"/>
<dbReference type="EnsemblPlants" id="AET7Gv20770200.27">
    <property type="protein sequence ID" value="AET7Gv20770200.27"/>
    <property type="gene ID" value="AET7Gv20770200"/>
</dbReference>
<dbReference type="Proteomes" id="UP000015105">
    <property type="component" value="Chromosome 7D"/>
</dbReference>
<reference evidence="1" key="5">
    <citation type="journal article" date="2021" name="G3 (Bethesda)">
        <title>Aegilops tauschii genome assembly Aet v5.0 features greater sequence contiguity and improved annotation.</title>
        <authorList>
            <person name="Wang L."/>
            <person name="Zhu T."/>
            <person name="Rodriguez J.C."/>
            <person name="Deal K.R."/>
            <person name="Dubcovsky J."/>
            <person name="McGuire P.E."/>
            <person name="Lux T."/>
            <person name="Spannagl M."/>
            <person name="Mayer K.F.X."/>
            <person name="Baldrich P."/>
            <person name="Meyers B.C."/>
            <person name="Huo N."/>
            <person name="Gu Y.Q."/>
            <person name="Zhou H."/>
            <person name="Devos K.M."/>
            <person name="Bennetzen J.L."/>
            <person name="Unver T."/>
            <person name="Budak H."/>
            <person name="Gulick P.J."/>
            <person name="Galiba G."/>
            <person name="Kalapos B."/>
            <person name="Nelson D.R."/>
            <person name="Li P."/>
            <person name="You F.M."/>
            <person name="Luo M.C."/>
            <person name="Dvorak J."/>
        </authorList>
    </citation>
    <scope>NUCLEOTIDE SEQUENCE [LARGE SCALE GENOMIC DNA]</scope>
    <source>
        <strain evidence="1">cv. AL8/78</strain>
    </source>
</reference>
<accession>A0A453S004</accession>
<protein>
    <submittedName>
        <fullName evidence="1">Uncharacterized protein</fullName>
    </submittedName>
</protein>
<evidence type="ECO:0000313" key="1">
    <source>
        <dbReference type="EnsemblPlants" id="AET7Gv20770200.27"/>
    </source>
</evidence>
<reference evidence="2" key="2">
    <citation type="journal article" date="2017" name="Nat. Plants">
        <title>The Aegilops tauschii genome reveals multiple impacts of transposons.</title>
        <authorList>
            <person name="Zhao G."/>
            <person name="Zou C."/>
            <person name="Li K."/>
            <person name="Wang K."/>
            <person name="Li T."/>
            <person name="Gao L."/>
            <person name="Zhang X."/>
            <person name="Wang H."/>
            <person name="Yang Z."/>
            <person name="Liu X."/>
            <person name="Jiang W."/>
            <person name="Mao L."/>
            <person name="Kong X."/>
            <person name="Jiao Y."/>
            <person name="Jia J."/>
        </authorList>
    </citation>
    <scope>NUCLEOTIDE SEQUENCE [LARGE SCALE GENOMIC DNA]</scope>
    <source>
        <strain evidence="2">cv. AL8/78</strain>
    </source>
</reference>
<dbReference type="Gramene" id="AET7Gv20770200.27">
    <property type="protein sequence ID" value="AET7Gv20770200.27"/>
    <property type="gene ID" value="AET7Gv20770200"/>
</dbReference>
<keyword evidence="2" id="KW-1185">Reference proteome</keyword>